<dbReference type="EMBL" id="JBBYXI010000001">
    <property type="protein sequence ID" value="MEN3930171.1"/>
    <property type="molecule type" value="Genomic_DNA"/>
</dbReference>
<sequence>MLKRFETTVRVKGRGATRAQAFADALNGVQRAVMNDGVKVLLRIEPQNVEVVQAEEVQIKERFLFLFLPRIRSKFSVTLDVVVNVTGIDADAVQFDVRQA</sequence>
<accession>A0ABV0BJ59</accession>
<organism evidence="1 2">
    <name type="scientific">Hohaiivirga grylli</name>
    <dbReference type="NCBI Taxonomy" id="3133970"/>
    <lineage>
        <taxon>Bacteria</taxon>
        <taxon>Pseudomonadati</taxon>
        <taxon>Pseudomonadota</taxon>
        <taxon>Alphaproteobacteria</taxon>
        <taxon>Hyphomicrobiales</taxon>
        <taxon>Methylobacteriaceae</taxon>
        <taxon>Hohaiivirga</taxon>
    </lineage>
</organism>
<evidence type="ECO:0000313" key="2">
    <source>
        <dbReference type="Proteomes" id="UP001418637"/>
    </source>
</evidence>
<comment type="caution">
    <text evidence="1">The sequence shown here is derived from an EMBL/GenBank/DDBJ whole genome shotgun (WGS) entry which is preliminary data.</text>
</comment>
<dbReference type="Pfam" id="PF14189">
    <property type="entry name" value="DUF4312"/>
    <property type="match status" value="1"/>
</dbReference>
<dbReference type="RefSeq" id="WP_346336136.1">
    <property type="nucleotide sequence ID" value="NZ_JBBYXI010000001.1"/>
</dbReference>
<dbReference type="InterPro" id="IPR020037">
    <property type="entry name" value="DUF4312"/>
</dbReference>
<keyword evidence="2" id="KW-1185">Reference proteome</keyword>
<name>A0ABV0BJ59_9HYPH</name>
<evidence type="ECO:0000313" key="1">
    <source>
        <dbReference type="EMBL" id="MEN3930171.1"/>
    </source>
</evidence>
<protein>
    <submittedName>
        <fullName evidence="1">DUF4312 family protein</fullName>
    </submittedName>
</protein>
<dbReference type="Proteomes" id="UP001418637">
    <property type="component" value="Unassembled WGS sequence"/>
</dbReference>
<gene>
    <name evidence="1" type="ORF">WJT86_03735</name>
</gene>
<proteinExistence type="predicted"/>
<reference evidence="1 2" key="1">
    <citation type="submission" date="2024-04" db="EMBL/GenBank/DDBJ databases">
        <title>A novel species isolated from cricket.</title>
        <authorList>
            <person name="Wang H.-C."/>
        </authorList>
    </citation>
    <scope>NUCLEOTIDE SEQUENCE [LARGE SCALE GENOMIC DNA]</scope>
    <source>
        <strain evidence="1 2">WL0021</strain>
    </source>
</reference>
<dbReference type="NCBIfam" id="TIGR03578">
    <property type="entry name" value="EF_0831"/>
    <property type="match status" value="1"/>
</dbReference>